<dbReference type="Pfam" id="PF00271">
    <property type="entry name" value="Helicase_C"/>
    <property type="match status" value="1"/>
</dbReference>
<evidence type="ECO:0000256" key="8">
    <source>
        <dbReference type="ARBA" id="ARBA00023235"/>
    </source>
</evidence>
<dbReference type="AlphaFoldDB" id="A0AA91DJK7"/>
<keyword evidence="2" id="KW-0479">Metal-binding</keyword>
<keyword evidence="7" id="KW-0238">DNA-binding</keyword>
<keyword evidence="5" id="KW-0347">Helicase</keyword>
<evidence type="ECO:0000313" key="15">
    <source>
        <dbReference type="EMBL" id="OAK58043.1"/>
    </source>
</evidence>
<evidence type="ECO:0000256" key="7">
    <source>
        <dbReference type="ARBA" id="ARBA00023125"/>
    </source>
</evidence>
<dbReference type="GO" id="GO:0043138">
    <property type="term" value="F:3'-5' DNA helicase activity"/>
    <property type="evidence" value="ECO:0007669"/>
    <property type="project" value="UniProtKB-EC"/>
</dbReference>
<dbReference type="InterPro" id="IPR014001">
    <property type="entry name" value="Helicase_ATP-bd"/>
</dbReference>
<dbReference type="Pfam" id="PF16124">
    <property type="entry name" value="RecQ_Zn_bind"/>
    <property type="match status" value="1"/>
</dbReference>
<evidence type="ECO:0000256" key="1">
    <source>
        <dbReference type="ARBA" id="ARBA00005446"/>
    </source>
</evidence>
<name>A0AA91DJK7_VARPD</name>
<feature type="domain" description="Helicase ATP-binding" evidence="13">
    <location>
        <begin position="35"/>
        <end position="203"/>
    </location>
</feature>
<accession>A0AA91DJK7</accession>
<dbReference type="SMART" id="SM00487">
    <property type="entry name" value="DEXDc"/>
    <property type="match status" value="1"/>
</dbReference>
<evidence type="ECO:0000256" key="3">
    <source>
        <dbReference type="ARBA" id="ARBA00022741"/>
    </source>
</evidence>
<dbReference type="PANTHER" id="PTHR13710:SF105">
    <property type="entry name" value="ATP-DEPENDENT DNA HELICASE Q1"/>
    <property type="match status" value="1"/>
</dbReference>
<reference evidence="15 16" key="1">
    <citation type="submission" date="2016-03" db="EMBL/GenBank/DDBJ databases">
        <title>Genome sequence of Variovorax paradoxus KB5.</title>
        <authorList>
            <person name="Jeong H."/>
            <person name="Hong C.E."/>
            <person name="Jo S.H."/>
            <person name="Park J.M."/>
        </authorList>
    </citation>
    <scope>NUCLEOTIDE SEQUENCE [LARGE SCALE GENOMIC DNA]</scope>
    <source>
        <strain evidence="15 16">KB5</strain>
    </source>
</reference>
<dbReference type="GO" id="GO:0043590">
    <property type="term" value="C:bacterial nucleoid"/>
    <property type="evidence" value="ECO:0007669"/>
    <property type="project" value="TreeGrafter"/>
</dbReference>
<dbReference type="GO" id="GO:0009378">
    <property type="term" value="F:four-way junction helicase activity"/>
    <property type="evidence" value="ECO:0007669"/>
    <property type="project" value="TreeGrafter"/>
</dbReference>
<evidence type="ECO:0000256" key="5">
    <source>
        <dbReference type="ARBA" id="ARBA00022806"/>
    </source>
</evidence>
<dbReference type="CDD" id="cd17920">
    <property type="entry name" value="DEXHc_RecQ"/>
    <property type="match status" value="1"/>
</dbReference>
<dbReference type="SUPFAM" id="SSF52540">
    <property type="entry name" value="P-loop containing nucleoside triphosphate hydrolases"/>
    <property type="match status" value="1"/>
</dbReference>
<dbReference type="InterPro" id="IPR032284">
    <property type="entry name" value="RecQ_Zn-bd"/>
</dbReference>
<dbReference type="GO" id="GO:0003677">
    <property type="term" value="F:DNA binding"/>
    <property type="evidence" value="ECO:0007669"/>
    <property type="project" value="UniProtKB-KW"/>
</dbReference>
<dbReference type="InterPro" id="IPR027417">
    <property type="entry name" value="P-loop_NTPase"/>
</dbReference>
<keyword evidence="3" id="KW-0547">Nucleotide-binding</keyword>
<dbReference type="PROSITE" id="PS51194">
    <property type="entry name" value="HELICASE_CTER"/>
    <property type="match status" value="1"/>
</dbReference>
<dbReference type="InterPro" id="IPR004589">
    <property type="entry name" value="DNA_helicase_ATP-dep_RecQ"/>
</dbReference>
<dbReference type="PROSITE" id="PS51192">
    <property type="entry name" value="HELICASE_ATP_BIND_1"/>
    <property type="match status" value="1"/>
</dbReference>
<evidence type="ECO:0000256" key="11">
    <source>
        <dbReference type="ARBA" id="ARBA00044535"/>
    </source>
</evidence>
<dbReference type="GO" id="GO:0030894">
    <property type="term" value="C:replisome"/>
    <property type="evidence" value="ECO:0007669"/>
    <property type="project" value="TreeGrafter"/>
</dbReference>
<dbReference type="SMART" id="SM00490">
    <property type="entry name" value="HELICc"/>
    <property type="match status" value="1"/>
</dbReference>
<evidence type="ECO:0000256" key="4">
    <source>
        <dbReference type="ARBA" id="ARBA00022801"/>
    </source>
</evidence>
<comment type="catalytic activity">
    <reaction evidence="9">
        <text>Couples ATP hydrolysis with the unwinding of duplex DNA by translocating in the 3'-5' direction.</text>
        <dbReference type="EC" id="5.6.2.4"/>
    </reaction>
</comment>
<dbReference type="InterPro" id="IPR002464">
    <property type="entry name" value="DNA/RNA_helicase_DEAH_CS"/>
</dbReference>
<dbReference type="GO" id="GO:0016787">
    <property type="term" value="F:hydrolase activity"/>
    <property type="evidence" value="ECO:0007669"/>
    <property type="project" value="UniProtKB-KW"/>
</dbReference>
<keyword evidence="4" id="KW-0378">Hydrolase</keyword>
<evidence type="ECO:0000256" key="6">
    <source>
        <dbReference type="ARBA" id="ARBA00022840"/>
    </source>
</evidence>
<evidence type="ECO:0000313" key="16">
    <source>
        <dbReference type="Proteomes" id="UP000077852"/>
    </source>
</evidence>
<dbReference type="Proteomes" id="UP000077852">
    <property type="component" value="Unassembled WGS sequence"/>
</dbReference>
<dbReference type="NCBIfam" id="TIGR00614">
    <property type="entry name" value="recQ_fam"/>
    <property type="match status" value="1"/>
</dbReference>
<organism evidence="15 16">
    <name type="scientific">Variovorax paradoxus</name>
    <dbReference type="NCBI Taxonomy" id="34073"/>
    <lineage>
        <taxon>Bacteria</taxon>
        <taxon>Pseudomonadati</taxon>
        <taxon>Pseudomonadota</taxon>
        <taxon>Betaproteobacteria</taxon>
        <taxon>Burkholderiales</taxon>
        <taxon>Comamonadaceae</taxon>
        <taxon>Variovorax</taxon>
    </lineage>
</organism>
<dbReference type="EC" id="5.6.2.4" evidence="10"/>
<dbReference type="GO" id="GO:0006281">
    <property type="term" value="P:DNA repair"/>
    <property type="evidence" value="ECO:0007669"/>
    <property type="project" value="TreeGrafter"/>
</dbReference>
<dbReference type="GO" id="GO:0046872">
    <property type="term" value="F:metal ion binding"/>
    <property type="evidence" value="ECO:0007669"/>
    <property type="project" value="UniProtKB-KW"/>
</dbReference>
<dbReference type="InterPro" id="IPR011545">
    <property type="entry name" value="DEAD/DEAH_box_helicase_dom"/>
</dbReference>
<dbReference type="GO" id="GO:0006310">
    <property type="term" value="P:DNA recombination"/>
    <property type="evidence" value="ECO:0007669"/>
    <property type="project" value="InterPro"/>
</dbReference>
<dbReference type="RefSeq" id="WP_155742659.1">
    <property type="nucleotide sequence ID" value="NZ_LVHG01000084.1"/>
</dbReference>
<evidence type="ECO:0000259" key="14">
    <source>
        <dbReference type="PROSITE" id="PS51194"/>
    </source>
</evidence>
<evidence type="ECO:0000259" key="13">
    <source>
        <dbReference type="PROSITE" id="PS51192"/>
    </source>
</evidence>
<dbReference type="Gene3D" id="3.40.50.300">
    <property type="entry name" value="P-loop containing nucleotide triphosphate hydrolases"/>
    <property type="match status" value="2"/>
</dbReference>
<dbReference type="InterPro" id="IPR001650">
    <property type="entry name" value="Helicase_C-like"/>
</dbReference>
<evidence type="ECO:0000256" key="10">
    <source>
        <dbReference type="ARBA" id="ARBA00034808"/>
    </source>
</evidence>
<comment type="similarity">
    <text evidence="1">Belongs to the helicase family. RecQ subfamily.</text>
</comment>
<dbReference type="PROSITE" id="PS00690">
    <property type="entry name" value="DEAH_ATP_HELICASE"/>
    <property type="match status" value="1"/>
</dbReference>
<sequence>MAGHTKAKGIHGSVRQVLHGVFGHRDLRRGQAEVIERVMAGLPTLAVMPTGAGKSLCYQLPALLLEGKTVVVSPLIALMKDQCDRMRQLGIHAVQVNSALGAEEVAQAERDIADGSARIVLTTPERLAEPDFLRRLGAHPTALVVVDEAHCISQWGHDFRPAFLEIGPSIKALRSPAVLALTATAGEEVVADVMKQLGIPRTGLVDTGAYRDNLQFAVEQLADEDERLRRTVELVAQETGSGIVYAATVKAAERIFDALKARDVAAALYHGKLGSRERTAAQEAFMAGEVRVMVATNAFGMGIDKPDIRFVLHGQMPSSLHAYYQEAGRAGRDGERARCTLLFHAKDRTVQQFFLAGKYPQLEDLDAIHRQLLASPPDPAGWTAARLLDALEQPRTRLQAGIALLKQAQVLRADRRARLSVRKTEITDADLRALLETYTQRRVQDRETLERMVAYAQSGQCRWQMLLGDLDESARMRRCGTCDNCRRIAAHEAAMAQPIVVSAGNVQQASPALSAFCAGDAVKVRRFGRGTVVASDGSSVTVGFDDGSERCFHPDYVTALRRSVARAAAAVRKSLPACAQAA</sequence>
<dbReference type="GO" id="GO:0005524">
    <property type="term" value="F:ATP binding"/>
    <property type="evidence" value="ECO:0007669"/>
    <property type="project" value="UniProtKB-KW"/>
</dbReference>
<keyword evidence="8" id="KW-0413">Isomerase</keyword>
<evidence type="ECO:0000256" key="2">
    <source>
        <dbReference type="ARBA" id="ARBA00022723"/>
    </source>
</evidence>
<proteinExistence type="inferred from homology"/>
<protein>
    <recommendedName>
        <fullName evidence="11">ATP-dependent DNA helicase RecQ</fullName>
        <ecNumber evidence="10">5.6.2.4</ecNumber>
    </recommendedName>
    <alternativeName>
        <fullName evidence="12">DNA 3'-5' helicase RecQ</fullName>
    </alternativeName>
</protein>
<dbReference type="PANTHER" id="PTHR13710">
    <property type="entry name" value="DNA HELICASE RECQ FAMILY MEMBER"/>
    <property type="match status" value="1"/>
</dbReference>
<dbReference type="GO" id="GO:0005737">
    <property type="term" value="C:cytoplasm"/>
    <property type="evidence" value="ECO:0007669"/>
    <property type="project" value="TreeGrafter"/>
</dbReference>
<evidence type="ECO:0000256" key="9">
    <source>
        <dbReference type="ARBA" id="ARBA00034617"/>
    </source>
</evidence>
<feature type="domain" description="Helicase C-terminal" evidence="14">
    <location>
        <begin position="227"/>
        <end position="376"/>
    </location>
</feature>
<dbReference type="Pfam" id="PF00270">
    <property type="entry name" value="DEAD"/>
    <property type="match status" value="1"/>
</dbReference>
<gene>
    <name evidence="15" type="ORF">A3K87_03255</name>
</gene>
<evidence type="ECO:0000256" key="12">
    <source>
        <dbReference type="ARBA" id="ARBA00044550"/>
    </source>
</evidence>
<keyword evidence="6" id="KW-0067">ATP-binding</keyword>
<dbReference type="EMBL" id="LVHG01000084">
    <property type="protein sequence ID" value="OAK58043.1"/>
    <property type="molecule type" value="Genomic_DNA"/>
</dbReference>
<comment type="caution">
    <text evidence="15">The sequence shown here is derived from an EMBL/GenBank/DDBJ whole genome shotgun (WGS) entry which is preliminary data.</text>
</comment>